<proteinExistence type="inferred from homology"/>
<evidence type="ECO:0000256" key="11">
    <source>
        <dbReference type="PIRSR" id="PIRSR006113-2"/>
    </source>
</evidence>
<keyword evidence="6 11" id="KW-0862">Zinc</keyword>
<dbReference type="Gene3D" id="3.30.479.10">
    <property type="entry name" value="6-pyruvoyl tetrahydropterin synthase/QueD"/>
    <property type="match status" value="1"/>
</dbReference>
<keyword evidence="13" id="KW-1185">Reference proteome</keyword>
<dbReference type="EC" id="4.1.2.50" evidence="3"/>
<dbReference type="PANTHER" id="PTHR12589:SF7">
    <property type="entry name" value="6-PYRUVOYL TETRAHYDROBIOPTERIN SYNTHASE"/>
    <property type="match status" value="1"/>
</dbReference>
<evidence type="ECO:0000313" key="12">
    <source>
        <dbReference type="EMBL" id="TWT57347.1"/>
    </source>
</evidence>
<dbReference type="RefSeq" id="WP_146507188.1">
    <property type="nucleotide sequence ID" value="NZ_SIHI01000001.1"/>
</dbReference>
<accession>A0A5C5X2R6</accession>
<sequence length="161" mass="18746">MSQTRSFAVDVTKDHLVFSAAHFITIGDDLCERLHGHNWRVAARVEGDLDGNGFVFDFIALRDELQKWVDRLDHRMLLPTQHRQISVEPDEKEVHVRYRDRRWVFPLEECVLLPIEQTTAELLASWIADQLIETLETSPLTSLSVKVEENFGQWATCRVEF</sequence>
<feature type="binding site" evidence="11">
    <location>
        <position position="22"/>
    </location>
    <ligand>
        <name>Zn(2+)</name>
        <dbReference type="ChEBI" id="CHEBI:29105"/>
    </ligand>
</feature>
<protein>
    <recommendedName>
        <fullName evidence="4">6-carboxy-5,6,7,8-tetrahydropterin synthase</fullName>
        <ecNumber evidence="3">4.1.2.50</ecNumber>
    </recommendedName>
    <alternativeName>
        <fullName evidence="8">Queuosine biosynthesis protein QueD</fullName>
    </alternativeName>
</protein>
<keyword evidence="5 11" id="KW-0479">Metal-binding</keyword>
<comment type="cofactor">
    <cofactor evidence="11">
        <name>Zn(2+)</name>
        <dbReference type="ChEBI" id="CHEBI:29105"/>
    </cofactor>
    <text evidence="11">Binds 1 zinc ion per subunit.</text>
</comment>
<evidence type="ECO:0000256" key="8">
    <source>
        <dbReference type="ARBA" id="ARBA00031449"/>
    </source>
</evidence>
<evidence type="ECO:0000256" key="2">
    <source>
        <dbReference type="ARBA" id="ARBA00008900"/>
    </source>
</evidence>
<organism evidence="12 13">
    <name type="scientific">Thalassoglobus neptunius</name>
    <dbReference type="NCBI Taxonomy" id="1938619"/>
    <lineage>
        <taxon>Bacteria</taxon>
        <taxon>Pseudomonadati</taxon>
        <taxon>Planctomycetota</taxon>
        <taxon>Planctomycetia</taxon>
        <taxon>Planctomycetales</taxon>
        <taxon>Planctomycetaceae</taxon>
        <taxon>Thalassoglobus</taxon>
    </lineage>
</organism>
<feature type="active site" description="Proton acceptor" evidence="10">
    <location>
        <position position="31"/>
    </location>
</feature>
<comment type="pathway">
    <text evidence="1">Purine metabolism; 7-cyano-7-deazaguanine biosynthesis.</text>
</comment>
<dbReference type="AlphaFoldDB" id="A0A5C5X2R6"/>
<evidence type="ECO:0000256" key="6">
    <source>
        <dbReference type="ARBA" id="ARBA00022833"/>
    </source>
</evidence>
<evidence type="ECO:0000256" key="1">
    <source>
        <dbReference type="ARBA" id="ARBA00005061"/>
    </source>
</evidence>
<dbReference type="InterPro" id="IPR007115">
    <property type="entry name" value="6-PTP_synth/QueD"/>
</dbReference>
<keyword evidence="7" id="KW-0456">Lyase</keyword>
<evidence type="ECO:0000256" key="3">
    <source>
        <dbReference type="ARBA" id="ARBA00012982"/>
    </source>
</evidence>
<feature type="binding site" evidence="11">
    <location>
        <position position="35"/>
    </location>
    <ligand>
        <name>Zn(2+)</name>
        <dbReference type="ChEBI" id="CHEBI:29105"/>
    </ligand>
</feature>
<dbReference type="GO" id="GO:0070497">
    <property type="term" value="F:6-carboxytetrahydropterin synthase activity"/>
    <property type="evidence" value="ECO:0007669"/>
    <property type="project" value="UniProtKB-EC"/>
</dbReference>
<dbReference type="GO" id="GO:0046872">
    <property type="term" value="F:metal ion binding"/>
    <property type="evidence" value="ECO:0007669"/>
    <property type="project" value="UniProtKB-KW"/>
</dbReference>
<evidence type="ECO:0000256" key="7">
    <source>
        <dbReference type="ARBA" id="ARBA00023239"/>
    </source>
</evidence>
<name>A0A5C5X2R6_9PLAN</name>
<dbReference type="Pfam" id="PF01242">
    <property type="entry name" value="PTPS"/>
    <property type="match status" value="1"/>
</dbReference>
<dbReference type="UniPathway" id="UPA00391"/>
<feature type="active site" description="Charge relay system" evidence="10">
    <location>
        <position position="74"/>
    </location>
</feature>
<evidence type="ECO:0000256" key="10">
    <source>
        <dbReference type="PIRSR" id="PIRSR006113-1"/>
    </source>
</evidence>
<feature type="binding site" evidence="11">
    <location>
        <position position="37"/>
    </location>
    <ligand>
        <name>Zn(2+)</name>
        <dbReference type="ChEBI" id="CHEBI:29105"/>
    </ligand>
</feature>
<dbReference type="OrthoDB" id="9804698at2"/>
<reference evidence="12 13" key="1">
    <citation type="submission" date="2019-02" db="EMBL/GenBank/DDBJ databases">
        <title>Deep-cultivation of Planctomycetes and their phenomic and genomic characterization uncovers novel biology.</title>
        <authorList>
            <person name="Wiegand S."/>
            <person name="Jogler M."/>
            <person name="Boedeker C."/>
            <person name="Pinto D."/>
            <person name="Vollmers J."/>
            <person name="Rivas-Marin E."/>
            <person name="Kohn T."/>
            <person name="Peeters S.H."/>
            <person name="Heuer A."/>
            <person name="Rast P."/>
            <person name="Oberbeckmann S."/>
            <person name="Bunk B."/>
            <person name="Jeske O."/>
            <person name="Meyerdierks A."/>
            <person name="Storesund J.E."/>
            <person name="Kallscheuer N."/>
            <person name="Luecker S."/>
            <person name="Lage O.M."/>
            <person name="Pohl T."/>
            <person name="Merkel B.J."/>
            <person name="Hornburger P."/>
            <person name="Mueller R.-W."/>
            <person name="Bruemmer F."/>
            <person name="Labrenz M."/>
            <person name="Spormann A.M."/>
            <person name="Op Den Camp H."/>
            <person name="Overmann J."/>
            <person name="Amann R."/>
            <person name="Jetten M.S.M."/>
            <person name="Mascher T."/>
            <person name="Medema M.H."/>
            <person name="Devos D.P."/>
            <person name="Kaster A.-K."/>
            <person name="Ovreas L."/>
            <person name="Rohde M."/>
            <person name="Galperin M.Y."/>
            <person name="Jogler C."/>
        </authorList>
    </citation>
    <scope>NUCLEOTIDE SEQUENCE [LARGE SCALE GENOMIC DNA]</scope>
    <source>
        <strain evidence="12 13">KOR42</strain>
    </source>
</reference>
<evidence type="ECO:0000313" key="13">
    <source>
        <dbReference type="Proteomes" id="UP000317243"/>
    </source>
</evidence>
<dbReference type="SUPFAM" id="SSF55620">
    <property type="entry name" value="Tetrahydrobiopterin biosynthesis enzymes-like"/>
    <property type="match status" value="1"/>
</dbReference>
<dbReference type="PIRSF" id="PIRSF006113">
    <property type="entry name" value="PTP_synth"/>
    <property type="match status" value="1"/>
</dbReference>
<evidence type="ECO:0000256" key="4">
    <source>
        <dbReference type="ARBA" id="ARBA00018141"/>
    </source>
</evidence>
<evidence type="ECO:0000256" key="9">
    <source>
        <dbReference type="ARBA" id="ARBA00048807"/>
    </source>
</evidence>
<dbReference type="EMBL" id="SIHI01000001">
    <property type="protein sequence ID" value="TWT57347.1"/>
    <property type="molecule type" value="Genomic_DNA"/>
</dbReference>
<comment type="similarity">
    <text evidence="2">Belongs to the PTPS family. QueD subfamily.</text>
</comment>
<dbReference type="InterPro" id="IPR038418">
    <property type="entry name" value="6-PTP_synth/QueD_sf"/>
</dbReference>
<feature type="active site" description="Charge relay system" evidence="10">
    <location>
        <position position="149"/>
    </location>
</feature>
<dbReference type="Proteomes" id="UP000317243">
    <property type="component" value="Unassembled WGS sequence"/>
</dbReference>
<comment type="catalytic activity">
    <reaction evidence="9">
        <text>7,8-dihydroneopterin 3'-triphosphate + H2O = 6-carboxy-5,6,7,8-tetrahydropterin + triphosphate + acetaldehyde + 2 H(+)</text>
        <dbReference type="Rhea" id="RHEA:27966"/>
        <dbReference type="ChEBI" id="CHEBI:15343"/>
        <dbReference type="ChEBI" id="CHEBI:15377"/>
        <dbReference type="ChEBI" id="CHEBI:15378"/>
        <dbReference type="ChEBI" id="CHEBI:18036"/>
        <dbReference type="ChEBI" id="CHEBI:58462"/>
        <dbReference type="ChEBI" id="CHEBI:61032"/>
        <dbReference type="EC" id="4.1.2.50"/>
    </reaction>
</comment>
<evidence type="ECO:0000256" key="5">
    <source>
        <dbReference type="ARBA" id="ARBA00022723"/>
    </source>
</evidence>
<gene>
    <name evidence="12" type="ORF">KOR42_07070</name>
</gene>
<comment type="caution">
    <text evidence="12">The sequence shown here is derived from an EMBL/GenBank/DDBJ whole genome shotgun (WGS) entry which is preliminary data.</text>
</comment>
<dbReference type="PANTHER" id="PTHR12589">
    <property type="entry name" value="PYRUVOYL TETRAHYDROBIOPTERIN SYNTHASE"/>
    <property type="match status" value="1"/>
</dbReference>